<keyword evidence="1" id="KW-0472">Membrane</keyword>
<keyword evidence="1" id="KW-0812">Transmembrane</keyword>
<dbReference type="STRING" id="419005.HMPREF1860_00497"/>
<sequence>MFSSLFKYHYYKVYDYNLFFLMEKISLKTNSLSEIICIFAIRVVEFAVIFFRYYAK</sequence>
<feature type="transmembrane region" description="Helical" evidence="1">
    <location>
        <begin position="32"/>
        <end position="55"/>
    </location>
</feature>
<evidence type="ECO:0000313" key="2">
    <source>
        <dbReference type="EMBL" id="KXB79896.1"/>
    </source>
</evidence>
<dbReference type="AlphaFoldDB" id="A0A134BIW7"/>
<gene>
    <name evidence="2" type="ORF">HMPREF1860_00497</name>
</gene>
<reference evidence="2 3" key="1">
    <citation type="submission" date="2016-01" db="EMBL/GenBank/DDBJ databases">
        <authorList>
            <person name="Oliw E.H."/>
        </authorList>
    </citation>
    <scope>NUCLEOTIDE SEQUENCE [LARGE SCALE GENOMIC DNA]</scope>
    <source>
        <strain evidence="2 3">DNF00307</strain>
    </source>
</reference>
<dbReference type="PATRIC" id="fig|419005.5.peg.502"/>
<comment type="caution">
    <text evidence="2">The sequence shown here is derived from an EMBL/GenBank/DDBJ whole genome shotgun (WGS) entry which is preliminary data.</text>
</comment>
<accession>A0A134BIW7</accession>
<evidence type="ECO:0000313" key="3">
    <source>
        <dbReference type="Proteomes" id="UP000070531"/>
    </source>
</evidence>
<proteinExistence type="predicted"/>
<protein>
    <submittedName>
        <fullName evidence="2">Uncharacterized protein</fullName>
    </submittedName>
</protein>
<keyword evidence="1" id="KW-1133">Transmembrane helix</keyword>
<organism evidence="2">
    <name type="scientific">Prevotella amnii</name>
    <dbReference type="NCBI Taxonomy" id="419005"/>
    <lineage>
        <taxon>Bacteria</taxon>
        <taxon>Pseudomonadati</taxon>
        <taxon>Bacteroidota</taxon>
        <taxon>Bacteroidia</taxon>
        <taxon>Bacteroidales</taxon>
        <taxon>Prevotellaceae</taxon>
        <taxon>Prevotella</taxon>
    </lineage>
</organism>
<dbReference type="EMBL" id="LSDL01000022">
    <property type="protein sequence ID" value="KXB79896.1"/>
    <property type="molecule type" value="Genomic_DNA"/>
</dbReference>
<name>A0A134BIW7_9BACT</name>
<dbReference type="Proteomes" id="UP000070531">
    <property type="component" value="Unassembled WGS sequence"/>
</dbReference>
<evidence type="ECO:0000256" key="1">
    <source>
        <dbReference type="SAM" id="Phobius"/>
    </source>
</evidence>